<dbReference type="InterPro" id="IPR027558">
    <property type="entry name" value="Pre_pil_HX9DG_C"/>
</dbReference>
<dbReference type="Pfam" id="PF07963">
    <property type="entry name" value="N_methyl"/>
    <property type="match status" value="1"/>
</dbReference>
<keyword evidence="1" id="KW-0472">Membrane</keyword>
<dbReference type="AlphaFoldDB" id="A0A517Z2J3"/>
<accession>A0A517Z2J3</accession>
<dbReference type="KEGG" id="mri:Mal4_09780"/>
<dbReference type="Proteomes" id="UP000320496">
    <property type="component" value="Chromosome"/>
</dbReference>
<proteinExistence type="predicted"/>
<dbReference type="Pfam" id="PF07596">
    <property type="entry name" value="SBP_bac_10"/>
    <property type="match status" value="1"/>
</dbReference>
<evidence type="ECO:0000256" key="1">
    <source>
        <dbReference type="SAM" id="Phobius"/>
    </source>
</evidence>
<dbReference type="InterPro" id="IPR012902">
    <property type="entry name" value="N_methyl_site"/>
</dbReference>
<keyword evidence="4" id="KW-1185">Reference proteome</keyword>
<dbReference type="OrthoDB" id="217153at2"/>
<sequence>MGSRQRRTRRRQAGFTLIELLVAIAIIGILIALLVPAVQSAREAARRMQCTNNLKQIGIALHNYHDAHNTLPFGCGPDDDGGVSSVGSLDARRYSAHSQLLPYLDQAPVYNLIDFDVATFAPFVNAGMDEPQINETGATTAINGQAAATSLGVFLCPSDPDYIEILWGHNNYRACNGSSWSGRDGNGMFGQVSSVSFGNVRDGLSMTAMFSERCKGRWNDAIHDHLADLYDIRGVWTEDTFRDECASLTPQTAQAYTHEIDSGQNWLEGNMNWTRYNHLLPPNHLSCKNGITWDGVAMAATSRHPAGVNLLLGDGSVRFISDQIDQQTWRDLGTIAGGETIGEF</sequence>
<dbReference type="InterPro" id="IPR011453">
    <property type="entry name" value="DUF1559"/>
</dbReference>
<organism evidence="3 4">
    <name type="scientific">Maioricimonas rarisocia</name>
    <dbReference type="NCBI Taxonomy" id="2528026"/>
    <lineage>
        <taxon>Bacteria</taxon>
        <taxon>Pseudomonadati</taxon>
        <taxon>Planctomycetota</taxon>
        <taxon>Planctomycetia</taxon>
        <taxon>Planctomycetales</taxon>
        <taxon>Planctomycetaceae</taxon>
        <taxon>Maioricimonas</taxon>
    </lineage>
</organism>
<dbReference type="NCBIfam" id="TIGR04294">
    <property type="entry name" value="pre_pil_HX9DG"/>
    <property type="match status" value="1"/>
</dbReference>
<dbReference type="RefSeq" id="WP_145367326.1">
    <property type="nucleotide sequence ID" value="NZ_CP036275.1"/>
</dbReference>
<dbReference type="PANTHER" id="PTHR30093:SF2">
    <property type="entry name" value="TYPE II SECRETION SYSTEM PROTEIN H"/>
    <property type="match status" value="1"/>
</dbReference>
<keyword evidence="1" id="KW-1133">Transmembrane helix</keyword>
<dbReference type="PROSITE" id="PS00409">
    <property type="entry name" value="PROKAR_NTER_METHYL"/>
    <property type="match status" value="1"/>
</dbReference>
<dbReference type="Gene3D" id="3.30.700.10">
    <property type="entry name" value="Glycoprotein, Type 4 Pilin"/>
    <property type="match status" value="1"/>
</dbReference>
<dbReference type="NCBIfam" id="TIGR02532">
    <property type="entry name" value="IV_pilin_GFxxxE"/>
    <property type="match status" value="1"/>
</dbReference>
<evidence type="ECO:0000313" key="3">
    <source>
        <dbReference type="EMBL" id="QDU36690.1"/>
    </source>
</evidence>
<reference evidence="3 4" key="1">
    <citation type="submission" date="2019-02" db="EMBL/GenBank/DDBJ databases">
        <title>Deep-cultivation of Planctomycetes and their phenomic and genomic characterization uncovers novel biology.</title>
        <authorList>
            <person name="Wiegand S."/>
            <person name="Jogler M."/>
            <person name="Boedeker C."/>
            <person name="Pinto D."/>
            <person name="Vollmers J."/>
            <person name="Rivas-Marin E."/>
            <person name="Kohn T."/>
            <person name="Peeters S.H."/>
            <person name="Heuer A."/>
            <person name="Rast P."/>
            <person name="Oberbeckmann S."/>
            <person name="Bunk B."/>
            <person name="Jeske O."/>
            <person name="Meyerdierks A."/>
            <person name="Storesund J.E."/>
            <person name="Kallscheuer N."/>
            <person name="Luecker S."/>
            <person name="Lage O.M."/>
            <person name="Pohl T."/>
            <person name="Merkel B.J."/>
            <person name="Hornburger P."/>
            <person name="Mueller R.-W."/>
            <person name="Bruemmer F."/>
            <person name="Labrenz M."/>
            <person name="Spormann A.M."/>
            <person name="Op den Camp H."/>
            <person name="Overmann J."/>
            <person name="Amann R."/>
            <person name="Jetten M.S.M."/>
            <person name="Mascher T."/>
            <person name="Medema M.H."/>
            <person name="Devos D.P."/>
            <person name="Kaster A.-K."/>
            <person name="Ovreas L."/>
            <person name="Rohde M."/>
            <person name="Galperin M.Y."/>
            <person name="Jogler C."/>
        </authorList>
    </citation>
    <scope>NUCLEOTIDE SEQUENCE [LARGE SCALE GENOMIC DNA]</scope>
    <source>
        <strain evidence="3 4">Mal4</strain>
    </source>
</reference>
<dbReference type="InterPro" id="IPR045584">
    <property type="entry name" value="Pilin-like"/>
</dbReference>
<feature type="transmembrane region" description="Helical" evidence="1">
    <location>
        <begin position="12"/>
        <end position="38"/>
    </location>
</feature>
<evidence type="ECO:0000259" key="2">
    <source>
        <dbReference type="Pfam" id="PF07596"/>
    </source>
</evidence>
<keyword evidence="1" id="KW-0812">Transmembrane</keyword>
<dbReference type="SUPFAM" id="SSF54523">
    <property type="entry name" value="Pili subunits"/>
    <property type="match status" value="1"/>
</dbReference>
<feature type="domain" description="DUF1559" evidence="2">
    <location>
        <begin position="39"/>
        <end position="327"/>
    </location>
</feature>
<name>A0A517Z2J3_9PLAN</name>
<evidence type="ECO:0000313" key="4">
    <source>
        <dbReference type="Proteomes" id="UP000320496"/>
    </source>
</evidence>
<gene>
    <name evidence="3" type="primary">xcpT_13</name>
    <name evidence="3" type="ORF">Mal4_09780</name>
</gene>
<dbReference type="EMBL" id="CP036275">
    <property type="protein sequence ID" value="QDU36690.1"/>
    <property type="molecule type" value="Genomic_DNA"/>
</dbReference>
<protein>
    <submittedName>
        <fullName evidence="3">Type II secretion system protein G</fullName>
    </submittedName>
</protein>
<dbReference type="PANTHER" id="PTHR30093">
    <property type="entry name" value="GENERAL SECRETION PATHWAY PROTEIN G"/>
    <property type="match status" value="1"/>
</dbReference>